<organism evidence="1 2">
    <name type="scientific">Mucuna pruriens</name>
    <name type="common">Velvet bean</name>
    <name type="synonym">Dolichos pruriens</name>
    <dbReference type="NCBI Taxonomy" id="157652"/>
    <lineage>
        <taxon>Eukaryota</taxon>
        <taxon>Viridiplantae</taxon>
        <taxon>Streptophyta</taxon>
        <taxon>Embryophyta</taxon>
        <taxon>Tracheophyta</taxon>
        <taxon>Spermatophyta</taxon>
        <taxon>Magnoliopsida</taxon>
        <taxon>eudicotyledons</taxon>
        <taxon>Gunneridae</taxon>
        <taxon>Pentapetalae</taxon>
        <taxon>rosids</taxon>
        <taxon>fabids</taxon>
        <taxon>Fabales</taxon>
        <taxon>Fabaceae</taxon>
        <taxon>Papilionoideae</taxon>
        <taxon>50 kb inversion clade</taxon>
        <taxon>NPAAA clade</taxon>
        <taxon>indigoferoid/millettioid clade</taxon>
        <taxon>Phaseoleae</taxon>
        <taxon>Mucuna</taxon>
    </lineage>
</organism>
<gene>
    <name evidence="1" type="ORF">CR513_04147</name>
</gene>
<dbReference type="Proteomes" id="UP000257109">
    <property type="component" value="Unassembled WGS sequence"/>
</dbReference>
<dbReference type="AlphaFoldDB" id="A0A371I851"/>
<dbReference type="OrthoDB" id="1422241at2759"/>
<protein>
    <submittedName>
        <fullName evidence="1">Uncharacterized protein</fullName>
    </submittedName>
</protein>
<accession>A0A371I851</accession>
<dbReference type="EMBL" id="QJKJ01000683">
    <property type="protein sequence ID" value="RDY11223.1"/>
    <property type="molecule type" value="Genomic_DNA"/>
</dbReference>
<evidence type="ECO:0000313" key="2">
    <source>
        <dbReference type="Proteomes" id="UP000257109"/>
    </source>
</evidence>
<reference evidence="1" key="1">
    <citation type="submission" date="2018-05" db="EMBL/GenBank/DDBJ databases">
        <title>Draft genome of Mucuna pruriens seed.</title>
        <authorList>
            <person name="Nnadi N.E."/>
            <person name="Vos R."/>
            <person name="Hasami M.H."/>
            <person name="Devisetty U.K."/>
            <person name="Aguiy J.C."/>
        </authorList>
    </citation>
    <scope>NUCLEOTIDE SEQUENCE [LARGE SCALE GENOMIC DNA]</scope>
    <source>
        <strain evidence="1">JCA_2017</strain>
    </source>
</reference>
<keyword evidence="2" id="KW-1185">Reference proteome</keyword>
<evidence type="ECO:0000313" key="1">
    <source>
        <dbReference type="EMBL" id="RDY11223.1"/>
    </source>
</evidence>
<name>A0A371I851_MUCPR</name>
<feature type="non-terminal residue" evidence="1">
    <location>
        <position position="1"/>
    </location>
</feature>
<feature type="non-terminal residue" evidence="1">
    <location>
        <position position="132"/>
    </location>
</feature>
<comment type="caution">
    <text evidence="1">The sequence shown here is derived from an EMBL/GenBank/DDBJ whole genome shotgun (WGS) entry which is preliminary data.</text>
</comment>
<proteinExistence type="predicted"/>
<sequence length="132" mass="15005">SSPSKLHAYDPKINRTFHRLLRNPRSSEVVNNSSLNNSVFAFDFVSCPFVSISASSVDSDFDLANNDRTLKELATLDSYELKSGLIHFFPKFHGLAREDPYKHLKEFYVACSTMRPHGIPEDCIKMKAFPFS</sequence>